<dbReference type="PROSITE" id="PS50249">
    <property type="entry name" value="MPN"/>
    <property type="match status" value="1"/>
</dbReference>
<keyword evidence="4" id="KW-0862">Zinc</keyword>
<dbReference type="AlphaFoldDB" id="A0A0F3GQ34"/>
<dbReference type="InterPro" id="IPR001405">
    <property type="entry name" value="UPF0758"/>
</dbReference>
<evidence type="ECO:0000313" key="8">
    <source>
        <dbReference type="EMBL" id="KJU83922.1"/>
    </source>
</evidence>
<accession>A0A0F3GQ34</accession>
<dbReference type="SUPFAM" id="SSF47781">
    <property type="entry name" value="RuvA domain 2-like"/>
    <property type="match status" value="1"/>
</dbReference>
<keyword evidence="5" id="KW-0482">Metalloprotease</keyword>
<evidence type="ECO:0000256" key="5">
    <source>
        <dbReference type="ARBA" id="ARBA00023049"/>
    </source>
</evidence>
<dbReference type="CDD" id="cd08071">
    <property type="entry name" value="MPN_DUF2466"/>
    <property type="match status" value="1"/>
</dbReference>
<dbReference type="InterPro" id="IPR025657">
    <property type="entry name" value="RadC_JAB"/>
</dbReference>
<keyword evidence="3" id="KW-0378">Hydrolase</keyword>
<dbReference type="Gene3D" id="3.40.140.10">
    <property type="entry name" value="Cytidine Deaminase, domain 2"/>
    <property type="match status" value="1"/>
</dbReference>
<dbReference type="EMBL" id="LACI01001682">
    <property type="protein sequence ID" value="KJU83922.1"/>
    <property type="molecule type" value="Genomic_DNA"/>
</dbReference>
<comment type="caution">
    <text evidence="8">The sequence shown here is derived from an EMBL/GenBank/DDBJ whole genome shotgun (WGS) entry which is preliminary data.</text>
</comment>
<dbReference type="Pfam" id="PF20582">
    <property type="entry name" value="UPF0758_N"/>
    <property type="match status" value="1"/>
</dbReference>
<dbReference type="PANTHER" id="PTHR30471:SF3">
    <property type="entry name" value="UPF0758 PROTEIN YEES-RELATED"/>
    <property type="match status" value="1"/>
</dbReference>
<proteinExistence type="inferred from homology"/>
<dbReference type="PANTHER" id="PTHR30471">
    <property type="entry name" value="DNA REPAIR PROTEIN RADC"/>
    <property type="match status" value="1"/>
</dbReference>
<name>A0A0F3GQ34_9BACT</name>
<dbReference type="InterPro" id="IPR046778">
    <property type="entry name" value="UPF0758_N"/>
</dbReference>
<keyword evidence="2" id="KW-0479">Metal-binding</keyword>
<dbReference type="PROSITE" id="PS01302">
    <property type="entry name" value="UPF0758"/>
    <property type="match status" value="1"/>
</dbReference>
<keyword evidence="1" id="KW-0645">Protease</keyword>
<evidence type="ECO:0000256" key="4">
    <source>
        <dbReference type="ARBA" id="ARBA00022833"/>
    </source>
</evidence>
<evidence type="ECO:0000259" key="7">
    <source>
        <dbReference type="PROSITE" id="PS50249"/>
    </source>
</evidence>
<dbReference type="Pfam" id="PF04002">
    <property type="entry name" value="RadC"/>
    <property type="match status" value="1"/>
</dbReference>
<reference evidence="8 9" key="1">
    <citation type="submission" date="2015-02" db="EMBL/GenBank/DDBJ databases">
        <title>Single-cell genomics of uncultivated deep-branching MTB reveals a conserved set of magnetosome genes.</title>
        <authorList>
            <person name="Kolinko S."/>
            <person name="Richter M."/>
            <person name="Glockner F.O."/>
            <person name="Brachmann A."/>
            <person name="Schuler D."/>
        </authorList>
    </citation>
    <scope>NUCLEOTIDE SEQUENCE [LARGE SCALE GENOMIC DNA]</scope>
    <source>
        <strain evidence="8">TM-1</strain>
    </source>
</reference>
<feature type="domain" description="MPN" evidence="7">
    <location>
        <begin position="108"/>
        <end position="230"/>
    </location>
</feature>
<evidence type="ECO:0000256" key="6">
    <source>
        <dbReference type="RuleBase" id="RU003797"/>
    </source>
</evidence>
<dbReference type="InterPro" id="IPR037518">
    <property type="entry name" value="MPN"/>
</dbReference>
<evidence type="ECO:0000313" key="9">
    <source>
        <dbReference type="Proteomes" id="UP000033423"/>
    </source>
</evidence>
<dbReference type="PATRIC" id="fig|29290.4.peg.5135"/>
<dbReference type="InterPro" id="IPR020891">
    <property type="entry name" value="UPF0758_CS"/>
</dbReference>
<dbReference type="Gene3D" id="1.10.150.20">
    <property type="entry name" value="5' to 3' exonuclease, C-terminal subdomain"/>
    <property type="match status" value="1"/>
</dbReference>
<evidence type="ECO:0000256" key="1">
    <source>
        <dbReference type="ARBA" id="ARBA00022670"/>
    </source>
</evidence>
<dbReference type="InterPro" id="IPR010994">
    <property type="entry name" value="RuvA_2-like"/>
</dbReference>
<dbReference type="Proteomes" id="UP000033423">
    <property type="component" value="Unassembled WGS sequence"/>
</dbReference>
<dbReference type="GO" id="GO:0046872">
    <property type="term" value="F:metal ion binding"/>
    <property type="evidence" value="ECO:0007669"/>
    <property type="project" value="UniProtKB-KW"/>
</dbReference>
<dbReference type="GO" id="GO:0008237">
    <property type="term" value="F:metallopeptidase activity"/>
    <property type="evidence" value="ECO:0007669"/>
    <property type="project" value="UniProtKB-KW"/>
</dbReference>
<gene>
    <name evidence="8" type="ORF">MBAV_003889</name>
</gene>
<sequence>MTKVSAGKPHYLGHRRRLRDRYIKGGIHSLNDYEAVELLLTYVYSQRDVKPQAKDLLNRFGDIRGLLDAGIDDIIEVEGIGRQTAILIKLARDLVELYMREKLVTRQIIRCPDDIIDYLRMSIGSMKDERFMTLFLNARNEIVASEIVSEGTVNSTVVYPRKVFENALKHKATAMILVHNHPSGSLRVSDEDIKLTKNLKRTADSLGIVIHDHLIVTNDAYVSLSQKGLI</sequence>
<dbReference type="NCBIfam" id="NF000642">
    <property type="entry name" value="PRK00024.1"/>
    <property type="match status" value="1"/>
</dbReference>
<dbReference type="GO" id="GO:0006508">
    <property type="term" value="P:proteolysis"/>
    <property type="evidence" value="ECO:0007669"/>
    <property type="project" value="UniProtKB-KW"/>
</dbReference>
<keyword evidence="9" id="KW-1185">Reference proteome</keyword>
<evidence type="ECO:0000256" key="2">
    <source>
        <dbReference type="ARBA" id="ARBA00022723"/>
    </source>
</evidence>
<dbReference type="NCBIfam" id="TIGR00608">
    <property type="entry name" value="radc"/>
    <property type="match status" value="1"/>
</dbReference>
<comment type="similarity">
    <text evidence="6">Belongs to the UPF0758 family.</text>
</comment>
<evidence type="ECO:0000256" key="3">
    <source>
        <dbReference type="ARBA" id="ARBA00022801"/>
    </source>
</evidence>
<organism evidence="8 9">
    <name type="scientific">Candidatus Magnetobacterium bavaricum</name>
    <dbReference type="NCBI Taxonomy" id="29290"/>
    <lineage>
        <taxon>Bacteria</taxon>
        <taxon>Pseudomonadati</taxon>
        <taxon>Nitrospirota</taxon>
        <taxon>Thermodesulfovibrionia</taxon>
        <taxon>Thermodesulfovibrionales</taxon>
        <taxon>Candidatus Magnetobacteriaceae</taxon>
        <taxon>Candidatus Magnetobacterium</taxon>
    </lineage>
</organism>
<protein>
    <submittedName>
        <fullName evidence="8">DNA repair protein RadC</fullName>
    </submittedName>
</protein>